<feature type="compositionally biased region" description="Low complexity" evidence="2">
    <location>
        <begin position="37"/>
        <end position="60"/>
    </location>
</feature>
<reference evidence="3 4" key="1">
    <citation type="journal article" date="2024" name="IMA Fungus">
        <title>IMA Genome - F19 : A genome assembly and annotation guide to empower mycologists, including annotated draft genome sequences of Ceratocystis pirilliformis, Diaporthe australafricana, Fusarium ophioides, Paecilomyces lecythidis, and Sporothrix stenoceras.</title>
        <authorList>
            <person name="Aylward J."/>
            <person name="Wilson A.M."/>
            <person name="Visagie C.M."/>
            <person name="Spraker J."/>
            <person name="Barnes I."/>
            <person name="Buitendag C."/>
            <person name="Ceriani C."/>
            <person name="Del Mar Angel L."/>
            <person name="du Plessis D."/>
            <person name="Fuchs T."/>
            <person name="Gasser K."/>
            <person name="Kramer D."/>
            <person name="Li W."/>
            <person name="Munsamy K."/>
            <person name="Piso A."/>
            <person name="Price J.L."/>
            <person name="Sonnekus B."/>
            <person name="Thomas C."/>
            <person name="van der Nest A."/>
            <person name="van Dijk A."/>
            <person name="van Heerden A."/>
            <person name="van Vuuren N."/>
            <person name="Yilmaz N."/>
            <person name="Duong T.A."/>
            <person name="van der Merwe N.A."/>
            <person name="Wingfield M.J."/>
            <person name="Wingfield B.D."/>
        </authorList>
    </citation>
    <scope>NUCLEOTIDE SEQUENCE [LARGE SCALE GENOMIC DNA]</scope>
    <source>
        <strain evidence="3 4">CMW 18300</strain>
    </source>
</reference>
<feature type="compositionally biased region" description="Polar residues" evidence="2">
    <location>
        <begin position="14"/>
        <end position="23"/>
    </location>
</feature>
<evidence type="ECO:0000256" key="1">
    <source>
        <dbReference type="SAM" id="Coils"/>
    </source>
</evidence>
<evidence type="ECO:0000256" key="2">
    <source>
        <dbReference type="SAM" id="MobiDB-lite"/>
    </source>
</evidence>
<evidence type="ECO:0008006" key="5">
    <source>
        <dbReference type="Google" id="ProtNLM"/>
    </source>
</evidence>
<sequence>MAKDKRSRSRKPSGKNQGSGSREVSTDSAERNPSPSPSSAPAQGPSSDQDQDAPQASDAPMLTYDGASESARPVEDLQSPTGTDQSLLDVNDRSPVARRFSPYNNLADELKGADFESSDGDTNSGGEQESATVSESQIDKSSEENSAAQQSATERELDQTRAANTGQQTTQSEETDDTRDIDEVRAARAAEEFEDEVRKRLAAEERVRALEAEALAENQRYESEKEAAEKGFKRAISRLERDREGEKEKYELKYDENDQKIQDFQAQIQKHVDNVQNLTVALEDCQGSLASKVEGNGASTGDNGAEDEQEALRGMLQREFDASTGGPISPREGPRPGSARFLLAEYEYLLNKDSQLYEAVLATANYADGRGASPSNEHKRLYDTFKVIIADMNEFLEKNEDRPVECLVESGRDWTVSVEENGW</sequence>
<accession>A0ABR3XG47</accession>
<protein>
    <recommendedName>
        <fullName evidence="5">GRIP domain-containing protein</fullName>
    </recommendedName>
</protein>
<comment type="caution">
    <text evidence="3">The sequence shown here is derived from an EMBL/GenBank/DDBJ whole genome shotgun (WGS) entry which is preliminary data.</text>
</comment>
<organism evidence="3 4">
    <name type="scientific">Diaporthe australafricana</name>
    <dbReference type="NCBI Taxonomy" id="127596"/>
    <lineage>
        <taxon>Eukaryota</taxon>
        <taxon>Fungi</taxon>
        <taxon>Dikarya</taxon>
        <taxon>Ascomycota</taxon>
        <taxon>Pezizomycotina</taxon>
        <taxon>Sordariomycetes</taxon>
        <taxon>Sordariomycetidae</taxon>
        <taxon>Diaporthales</taxon>
        <taxon>Diaporthaceae</taxon>
        <taxon>Diaporthe</taxon>
    </lineage>
</organism>
<feature type="compositionally biased region" description="Polar residues" evidence="2">
    <location>
        <begin position="120"/>
        <end position="136"/>
    </location>
</feature>
<feature type="compositionally biased region" description="Polar residues" evidence="2">
    <location>
        <begin position="78"/>
        <end position="88"/>
    </location>
</feature>
<evidence type="ECO:0000313" key="4">
    <source>
        <dbReference type="Proteomes" id="UP001583177"/>
    </source>
</evidence>
<keyword evidence="1" id="KW-0175">Coiled coil</keyword>
<dbReference type="EMBL" id="JAWRVE010000021">
    <property type="protein sequence ID" value="KAL1874907.1"/>
    <property type="molecule type" value="Genomic_DNA"/>
</dbReference>
<keyword evidence="4" id="KW-1185">Reference proteome</keyword>
<evidence type="ECO:0000313" key="3">
    <source>
        <dbReference type="EMBL" id="KAL1874907.1"/>
    </source>
</evidence>
<feature type="compositionally biased region" description="Basic residues" evidence="2">
    <location>
        <begin position="1"/>
        <end position="13"/>
    </location>
</feature>
<feature type="coiled-coil region" evidence="1">
    <location>
        <begin position="193"/>
        <end position="281"/>
    </location>
</feature>
<feature type="compositionally biased region" description="Basic and acidic residues" evidence="2">
    <location>
        <begin position="181"/>
        <end position="193"/>
    </location>
</feature>
<name>A0ABR3XG47_9PEZI</name>
<proteinExistence type="predicted"/>
<gene>
    <name evidence="3" type="ORF">Daus18300_003448</name>
</gene>
<dbReference type="Proteomes" id="UP001583177">
    <property type="component" value="Unassembled WGS sequence"/>
</dbReference>
<feature type="region of interest" description="Disordered" evidence="2">
    <location>
        <begin position="1"/>
        <end position="193"/>
    </location>
</feature>